<evidence type="ECO:0000256" key="1">
    <source>
        <dbReference type="ARBA" id="ARBA00022690"/>
    </source>
</evidence>
<accession>A0AA38S8D1</accession>
<name>A0AA38S8D1_9ASTR</name>
<feature type="domain" description="Cystatin" evidence="4">
    <location>
        <begin position="114"/>
        <end position="204"/>
    </location>
</feature>
<evidence type="ECO:0000259" key="4">
    <source>
        <dbReference type="SMART" id="SM00043"/>
    </source>
</evidence>
<protein>
    <recommendedName>
        <fullName evidence="3">Cysteine proteinase inhibitor</fullName>
    </recommendedName>
</protein>
<dbReference type="Pfam" id="PF00031">
    <property type="entry name" value="Cystatin"/>
    <property type="match status" value="1"/>
</dbReference>
<dbReference type="PANTHER" id="PTHR11413">
    <property type="entry name" value="CYSTATIN FAMILY MEMBER"/>
    <property type="match status" value="1"/>
</dbReference>
<dbReference type="Proteomes" id="UP001172457">
    <property type="component" value="Chromosome 8"/>
</dbReference>
<dbReference type="InterPro" id="IPR027214">
    <property type="entry name" value="Cystatin"/>
</dbReference>
<dbReference type="EMBL" id="JARYMX010000008">
    <property type="protein sequence ID" value="KAJ9537489.1"/>
    <property type="molecule type" value="Genomic_DNA"/>
</dbReference>
<dbReference type="Gene3D" id="3.10.450.10">
    <property type="match status" value="4"/>
</dbReference>
<comment type="similarity">
    <text evidence="3">Belongs to the cystatin family. Phytocystatin subfamily.</text>
</comment>
<feature type="domain" description="Cystatin" evidence="4">
    <location>
        <begin position="208"/>
        <end position="298"/>
    </location>
</feature>
<proteinExistence type="inferred from homology"/>
<keyword evidence="1 3" id="KW-0646">Protease inhibitor</keyword>
<dbReference type="SMART" id="SM00043">
    <property type="entry name" value="CY"/>
    <property type="match status" value="3"/>
</dbReference>
<organism evidence="5 6">
    <name type="scientific">Centaurea solstitialis</name>
    <name type="common">yellow star-thistle</name>
    <dbReference type="NCBI Taxonomy" id="347529"/>
    <lineage>
        <taxon>Eukaryota</taxon>
        <taxon>Viridiplantae</taxon>
        <taxon>Streptophyta</taxon>
        <taxon>Embryophyta</taxon>
        <taxon>Tracheophyta</taxon>
        <taxon>Spermatophyta</taxon>
        <taxon>Magnoliopsida</taxon>
        <taxon>eudicotyledons</taxon>
        <taxon>Gunneridae</taxon>
        <taxon>Pentapetalae</taxon>
        <taxon>asterids</taxon>
        <taxon>campanulids</taxon>
        <taxon>Asterales</taxon>
        <taxon>Asteraceae</taxon>
        <taxon>Carduoideae</taxon>
        <taxon>Cardueae</taxon>
        <taxon>Centaureinae</taxon>
        <taxon>Centaurea</taxon>
    </lineage>
</organism>
<evidence type="ECO:0000313" key="6">
    <source>
        <dbReference type="Proteomes" id="UP001172457"/>
    </source>
</evidence>
<dbReference type="InterPro" id="IPR046350">
    <property type="entry name" value="Cystatin_sf"/>
</dbReference>
<feature type="domain" description="Cystatin" evidence="4">
    <location>
        <begin position="2"/>
        <end position="89"/>
    </location>
</feature>
<evidence type="ECO:0000256" key="3">
    <source>
        <dbReference type="RuleBase" id="RU362130"/>
    </source>
</evidence>
<reference evidence="5" key="1">
    <citation type="submission" date="2023-03" db="EMBL/GenBank/DDBJ databases">
        <title>Chromosome-scale reference genome and RAD-based genetic map of yellow starthistle (Centaurea solstitialis) reveal putative structural variation and QTLs associated with invader traits.</title>
        <authorList>
            <person name="Reatini B."/>
            <person name="Cang F.A."/>
            <person name="Jiang Q."/>
            <person name="Mckibben M.T.W."/>
            <person name="Barker M.S."/>
            <person name="Rieseberg L.H."/>
            <person name="Dlugosch K.M."/>
        </authorList>
    </citation>
    <scope>NUCLEOTIDE SEQUENCE</scope>
    <source>
        <strain evidence="5">CAN-66</strain>
        <tissue evidence="5">Leaf</tissue>
    </source>
</reference>
<dbReference type="CDD" id="cd00042">
    <property type="entry name" value="CY"/>
    <property type="match status" value="4"/>
</dbReference>
<keyword evidence="6" id="KW-1185">Reference proteome</keyword>
<dbReference type="Pfam" id="PF16845">
    <property type="entry name" value="SQAPI"/>
    <property type="match status" value="3"/>
</dbReference>
<dbReference type="InterPro" id="IPR018073">
    <property type="entry name" value="Prot_inh_cystat_CS"/>
</dbReference>
<comment type="caution">
    <text evidence="5">The sequence shown here is derived from an EMBL/GenBank/DDBJ whole genome shotgun (WGS) entry which is preliminary data.</text>
</comment>
<evidence type="ECO:0000256" key="2">
    <source>
        <dbReference type="ARBA" id="ARBA00022704"/>
    </source>
</evidence>
<keyword evidence="2 3" id="KW-0789">Thiol protease inhibitor</keyword>
<gene>
    <name evidence="5" type="ORF">OSB04_030222</name>
</gene>
<dbReference type="GO" id="GO:0004869">
    <property type="term" value="F:cysteine-type endopeptidase inhibitor activity"/>
    <property type="evidence" value="ECO:0007669"/>
    <property type="project" value="UniProtKB-KW"/>
</dbReference>
<dbReference type="AlphaFoldDB" id="A0AA38S8D1"/>
<dbReference type="PROSITE" id="PS00287">
    <property type="entry name" value="CYSTATIN"/>
    <property type="match status" value="2"/>
</dbReference>
<dbReference type="InterPro" id="IPR000010">
    <property type="entry name" value="Cystatin_dom"/>
</dbReference>
<dbReference type="SUPFAM" id="SSF54403">
    <property type="entry name" value="Cystatin/monellin"/>
    <property type="match status" value="4"/>
</dbReference>
<evidence type="ECO:0000313" key="5">
    <source>
        <dbReference type="EMBL" id="KAJ9537489.1"/>
    </source>
</evidence>
<sequence length="368" mass="42325">MAATGGANTVEINDEVNTIARFAVDEHNKKESASLEFGKVVEAKQQVVQGKMYIITLEAKDGGDTKTFEAKVWVKSWENFQELQEFKQMRVWLETAAIYQKRFFYLTNTRVRMAVVGGISESKGVENSLEIDTLARFAIDEHNKKQNSLVEFVKVVNTKQQVVSGTMYYITLEAKDGGEKKTYEAKVWVKPWMNFQELQEFKLNTRMELVGGISESKGVENSLEMDTLARFAIDEHNKKQNSLVEFVKVVNTKQQVVCGAMYYITLEAKDGGEKKTYEATVWVKPWMNFQELQEFWRIQLELEFVKVVNVRQQIVEGTTYYITLEAKDEKDETEKKSTYEAEVWVTLNYSLQLVEFKQLLDDAASSSA</sequence>
<dbReference type="PANTHER" id="PTHR11413:SF116">
    <property type="entry name" value="MULTICYSTATIN"/>
    <property type="match status" value="1"/>
</dbReference>